<evidence type="ECO:0000256" key="1">
    <source>
        <dbReference type="ARBA" id="ARBA00007068"/>
    </source>
</evidence>
<dbReference type="InterPro" id="IPR016117">
    <property type="entry name" value="ArgJ-like_dom_sf"/>
</dbReference>
<accession>A0ABW2ADD1</accession>
<dbReference type="PANTHER" id="PTHR36512:SF3">
    <property type="entry name" value="BLR5678 PROTEIN"/>
    <property type="match status" value="1"/>
</dbReference>
<proteinExistence type="inferred from homology"/>
<keyword evidence="4" id="KW-1185">Reference proteome</keyword>
<dbReference type="RefSeq" id="WP_382399588.1">
    <property type="nucleotide sequence ID" value="NZ_JBHSWH010000001.1"/>
</dbReference>
<dbReference type="Pfam" id="PF03576">
    <property type="entry name" value="Peptidase_S58"/>
    <property type="match status" value="1"/>
</dbReference>
<evidence type="ECO:0000313" key="3">
    <source>
        <dbReference type="EMBL" id="MFC6704919.1"/>
    </source>
</evidence>
<gene>
    <name evidence="3" type="ORF">ACFQDH_06465</name>
</gene>
<organism evidence="3 4">
    <name type="scientific">Flexivirga alba</name>
    <dbReference type="NCBI Taxonomy" id="702742"/>
    <lineage>
        <taxon>Bacteria</taxon>
        <taxon>Bacillati</taxon>
        <taxon>Actinomycetota</taxon>
        <taxon>Actinomycetes</taxon>
        <taxon>Micrococcales</taxon>
        <taxon>Dermacoccaceae</taxon>
        <taxon>Flexivirga</taxon>
    </lineage>
</organism>
<evidence type="ECO:0000313" key="4">
    <source>
        <dbReference type="Proteomes" id="UP001596298"/>
    </source>
</evidence>
<dbReference type="PANTHER" id="PTHR36512">
    <property type="entry name" value="D-AMINOPEPTIDASE"/>
    <property type="match status" value="1"/>
</dbReference>
<dbReference type="InterPro" id="IPR005321">
    <property type="entry name" value="Peptidase_S58_DmpA"/>
</dbReference>
<feature type="region of interest" description="Disordered" evidence="2">
    <location>
        <begin position="1"/>
        <end position="26"/>
    </location>
</feature>
<sequence length="347" mass="35364">MSHDGARARALGLAPGTGTPGPTNTIVDVPGVRVGQVTIHEGTRLHTGVTAIVPVAVDVPGGRMPAGLFVGNGYGKLVGATQLVELGEIETPIVLTGTLSAFRAADALVSYVLDKPGNEGVESLNPVVGETNDGYLSDIRSRPITEAHVLQALRTASTAPVEQGCVGAGTGTVALGFKGGIGSASRVVDLSEHGSCTVGVLTQTNFSGVLTVRGVPITPDEALSDAAESLAPQGNSCMLIVAVDAGLDSRQLTRVATRAVFGMARVGSDFAQGSGDYAIAFDGGERRGIPDAHLNPVFFAVQEAVAEAVLDSLFLATTTEGFNGHTKHAVPLGFVLEKCAAAGVFDR</sequence>
<protein>
    <submittedName>
        <fullName evidence="3">P1 family peptidase</fullName>
    </submittedName>
</protein>
<name>A0ABW2ADD1_9MICO</name>
<dbReference type="Proteomes" id="UP001596298">
    <property type="component" value="Unassembled WGS sequence"/>
</dbReference>
<dbReference type="SUPFAM" id="SSF56266">
    <property type="entry name" value="DmpA/ArgJ-like"/>
    <property type="match status" value="1"/>
</dbReference>
<feature type="compositionally biased region" description="Low complexity" evidence="2">
    <location>
        <begin position="8"/>
        <end position="23"/>
    </location>
</feature>
<comment type="similarity">
    <text evidence="1">Belongs to the peptidase S58 family.</text>
</comment>
<reference evidence="4" key="1">
    <citation type="journal article" date="2019" name="Int. J. Syst. Evol. Microbiol.">
        <title>The Global Catalogue of Microorganisms (GCM) 10K type strain sequencing project: providing services to taxonomists for standard genome sequencing and annotation.</title>
        <authorList>
            <consortium name="The Broad Institute Genomics Platform"/>
            <consortium name="The Broad Institute Genome Sequencing Center for Infectious Disease"/>
            <person name="Wu L."/>
            <person name="Ma J."/>
        </authorList>
    </citation>
    <scope>NUCLEOTIDE SEQUENCE [LARGE SCALE GENOMIC DNA]</scope>
    <source>
        <strain evidence="4">CCUG 58127</strain>
    </source>
</reference>
<comment type="caution">
    <text evidence="3">The sequence shown here is derived from an EMBL/GenBank/DDBJ whole genome shotgun (WGS) entry which is preliminary data.</text>
</comment>
<evidence type="ECO:0000256" key="2">
    <source>
        <dbReference type="SAM" id="MobiDB-lite"/>
    </source>
</evidence>
<dbReference type="EMBL" id="JBHSWH010000001">
    <property type="protein sequence ID" value="MFC6704919.1"/>
    <property type="molecule type" value="Genomic_DNA"/>
</dbReference>
<dbReference type="Gene3D" id="3.60.70.12">
    <property type="entry name" value="L-amino peptidase D-ALA esterase/amidase"/>
    <property type="match status" value="1"/>
</dbReference>